<comment type="caution">
    <text evidence="2">The sequence shown here is derived from an EMBL/GenBank/DDBJ whole genome shotgun (WGS) entry which is preliminary data.</text>
</comment>
<protein>
    <submittedName>
        <fullName evidence="2">Alpha/beta fold hydrolase</fullName>
    </submittedName>
</protein>
<accession>A0ABV5SBW0</accession>
<evidence type="ECO:0000313" key="3">
    <source>
        <dbReference type="Proteomes" id="UP001589532"/>
    </source>
</evidence>
<dbReference type="PANTHER" id="PTHR43689">
    <property type="entry name" value="HYDROLASE"/>
    <property type="match status" value="1"/>
</dbReference>
<gene>
    <name evidence="2" type="ORF">ACFFSA_36300</name>
</gene>
<dbReference type="Proteomes" id="UP001589532">
    <property type="component" value="Unassembled WGS sequence"/>
</dbReference>
<dbReference type="GO" id="GO:0016787">
    <property type="term" value="F:hydrolase activity"/>
    <property type="evidence" value="ECO:0007669"/>
    <property type="project" value="UniProtKB-KW"/>
</dbReference>
<keyword evidence="2" id="KW-0378">Hydrolase</keyword>
<dbReference type="EMBL" id="JBHMBW010000049">
    <property type="protein sequence ID" value="MFB9628568.1"/>
    <property type="molecule type" value="Genomic_DNA"/>
</dbReference>
<evidence type="ECO:0000313" key="2">
    <source>
        <dbReference type="EMBL" id="MFB9628568.1"/>
    </source>
</evidence>
<sequence>MRSTEIELEQRTARLGDWSVTGWRRVPPDADGSPPVVCVHGAGVSSRELRPLVAALGEHLPAWTVDLPGFGQSTKPPYALGLTELADALADWLEAEGLPPACLVGCSFGCQVAVDVAVRHPERVRSLVLIGPTVDAAARSWPRLIARWVRNSRREDPRMMPLNAADYRDAGLRQVMASFGAAVRDRVEDKLPHLTVPTLVVRGEFDRLVPQDWAEEVTRMTPRGRLTVVPGAPHMIPFRDPAVLVPLIREFVADA</sequence>
<evidence type="ECO:0000259" key="1">
    <source>
        <dbReference type="Pfam" id="PF12697"/>
    </source>
</evidence>
<dbReference type="Gene3D" id="3.40.50.1820">
    <property type="entry name" value="alpha/beta hydrolase"/>
    <property type="match status" value="1"/>
</dbReference>
<keyword evidence="3" id="KW-1185">Reference proteome</keyword>
<dbReference type="PRINTS" id="PR00111">
    <property type="entry name" value="ABHYDROLASE"/>
</dbReference>
<dbReference type="InterPro" id="IPR029058">
    <property type="entry name" value="AB_hydrolase_fold"/>
</dbReference>
<reference evidence="2 3" key="1">
    <citation type="submission" date="2024-09" db="EMBL/GenBank/DDBJ databases">
        <authorList>
            <person name="Sun Q."/>
            <person name="Mori K."/>
        </authorList>
    </citation>
    <scope>NUCLEOTIDE SEQUENCE [LARGE SCALE GENOMIC DNA]</scope>
    <source>
        <strain evidence="2 3">JCM 3143</strain>
    </source>
</reference>
<organism evidence="2 3">
    <name type="scientific">Nonomuraea helvata</name>
    <dbReference type="NCBI Taxonomy" id="37484"/>
    <lineage>
        <taxon>Bacteria</taxon>
        <taxon>Bacillati</taxon>
        <taxon>Actinomycetota</taxon>
        <taxon>Actinomycetes</taxon>
        <taxon>Streptosporangiales</taxon>
        <taxon>Streptosporangiaceae</taxon>
        <taxon>Nonomuraea</taxon>
    </lineage>
</organism>
<name>A0ABV5SBW0_9ACTN</name>
<feature type="domain" description="AB hydrolase-1" evidence="1">
    <location>
        <begin position="36"/>
        <end position="245"/>
    </location>
</feature>
<dbReference type="SUPFAM" id="SSF53474">
    <property type="entry name" value="alpha/beta-Hydrolases"/>
    <property type="match status" value="1"/>
</dbReference>
<dbReference type="PANTHER" id="PTHR43689:SF8">
    <property type="entry name" value="ALPHA_BETA-HYDROLASES SUPERFAMILY PROTEIN"/>
    <property type="match status" value="1"/>
</dbReference>
<dbReference type="RefSeq" id="WP_344990756.1">
    <property type="nucleotide sequence ID" value="NZ_BAAAXV010000005.1"/>
</dbReference>
<proteinExistence type="predicted"/>
<dbReference type="InterPro" id="IPR000073">
    <property type="entry name" value="AB_hydrolase_1"/>
</dbReference>
<dbReference type="Pfam" id="PF12697">
    <property type="entry name" value="Abhydrolase_6"/>
    <property type="match status" value="1"/>
</dbReference>